<dbReference type="Gene3D" id="3.30.460.10">
    <property type="entry name" value="Beta Polymerase, domain 2"/>
    <property type="match status" value="1"/>
</dbReference>
<feature type="binding site" evidence="14">
    <location>
        <position position="159"/>
    </location>
    <ligand>
        <name>ATP</name>
        <dbReference type="ChEBI" id="CHEBI:30616"/>
    </ligand>
</feature>
<dbReference type="Proteomes" id="UP000234585">
    <property type="component" value="Unassembled WGS sequence"/>
</dbReference>
<feature type="domain" description="Poly(A) polymerase RNA-binding" evidence="16">
    <location>
        <begin position="358"/>
        <end position="554"/>
    </location>
</feature>
<evidence type="ECO:0000256" key="14">
    <source>
        <dbReference type="PIRSR" id="PIRSR018425-1"/>
    </source>
</evidence>
<dbReference type="EMBL" id="KZ559143">
    <property type="protein sequence ID" value="PLB37397.1"/>
    <property type="molecule type" value="Genomic_DNA"/>
</dbReference>
<organism evidence="19 20">
    <name type="scientific">Aspergillus candidus</name>
    <dbReference type="NCBI Taxonomy" id="41067"/>
    <lineage>
        <taxon>Eukaryota</taxon>
        <taxon>Fungi</taxon>
        <taxon>Dikarya</taxon>
        <taxon>Ascomycota</taxon>
        <taxon>Pezizomycotina</taxon>
        <taxon>Eurotiomycetes</taxon>
        <taxon>Eurotiomycetidae</taxon>
        <taxon>Eurotiales</taxon>
        <taxon>Aspergillaceae</taxon>
        <taxon>Aspergillus</taxon>
        <taxon>Aspergillus subgen. Circumdati</taxon>
    </lineage>
</organism>
<evidence type="ECO:0000256" key="15">
    <source>
        <dbReference type="PIRSR" id="PIRSR018425-2"/>
    </source>
</evidence>
<evidence type="ECO:0000259" key="18">
    <source>
        <dbReference type="Pfam" id="PF20750"/>
    </source>
</evidence>
<dbReference type="EC" id="2.7.7.19" evidence="13"/>
<dbReference type="OrthoDB" id="412748at2759"/>
<evidence type="ECO:0000256" key="10">
    <source>
        <dbReference type="ARBA" id="ARBA00022884"/>
    </source>
</evidence>
<dbReference type="GO" id="GO:1990817">
    <property type="term" value="F:poly(A) RNA polymerase activity"/>
    <property type="evidence" value="ECO:0007669"/>
    <property type="project" value="UniProtKB-UniRule"/>
</dbReference>
<evidence type="ECO:0000256" key="7">
    <source>
        <dbReference type="ARBA" id="ARBA00022741"/>
    </source>
</evidence>
<dbReference type="RefSeq" id="XP_024671409.1">
    <property type="nucleotide sequence ID" value="XM_024818850.1"/>
</dbReference>
<dbReference type="InterPro" id="IPR007010">
    <property type="entry name" value="PolA_pol_RNA-bd_dom"/>
</dbReference>
<feature type="binding site" evidence="15">
    <location>
        <position position="159"/>
    </location>
    <ligand>
        <name>Mg(2+)</name>
        <dbReference type="ChEBI" id="CHEBI:18420"/>
        <label>2</label>
        <note>catalytic</note>
    </ligand>
</feature>
<dbReference type="FunFam" id="3.30.460.10:FF:000002">
    <property type="entry name" value="Poly(A) polymerase alpha, putative"/>
    <property type="match status" value="1"/>
</dbReference>
<evidence type="ECO:0000256" key="13">
    <source>
        <dbReference type="PIRNR" id="PIRNR018425"/>
    </source>
</evidence>
<name>A0A2I2F9U6_ASPCN</name>
<dbReference type="InterPro" id="IPR048840">
    <property type="entry name" value="PolA_pol_NTPase"/>
</dbReference>
<feature type="binding site" evidence="14">
    <location>
        <position position="220"/>
    </location>
    <ligand>
        <name>ATP</name>
        <dbReference type="ChEBI" id="CHEBI:30616"/>
    </ligand>
</feature>
<evidence type="ECO:0000256" key="1">
    <source>
        <dbReference type="ARBA" id="ARBA00001936"/>
    </source>
</evidence>
<dbReference type="SUPFAM" id="SSF81301">
    <property type="entry name" value="Nucleotidyltransferase"/>
    <property type="match status" value="1"/>
</dbReference>
<feature type="binding site" evidence="15">
    <location>
        <position position="102"/>
    </location>
    <ligand>
        <name>Mg(2+)</name>
        <dbReference type="ChEBI" id="CHEBI:18420"/>
        <label>2</label>
        <note>catalytic</note>
    </ligand>
</feature>
<dbReference type="Gene3D" id="3.30.70.590">
    <property type="entry name" value="Poly(A) polymerase predicted RNA binding domain"/>
    <property type="match status" value="1"/>
</dbReference>
<dbReference type="PANTHER" id="PTHR10682">
    <property type="entry name" value="POLY A POLYMERASE"/>
    <property type="match status" value="1"/>
</dbReference>
<dbReference type="InterPro" id="IPR014492">
    <property type="entry name" value="PolyA_polymerase"/>
</dbReference>
<keyword evidence="9 15" id="KW-0460">Magnesium</keyword>
<dbReference type="GO" id="GO:0031123">
    <property type="term" value="P:RNA 3'-end processing"/>
    <property type="evidence" value="ECO:0007669"/>
    <property type="project" value="InterPro"/>
</dbReference>
<dbReference type="GeneID" id="36526010"/>
<dbReference type="STRING" id="41067.A0A2I2F9U6"/>
<keyword evidence="4 13" id="KW-0507">mRNA processing</keyword>
<evidence type="ECO:0000259" key="16">
    <source>
        <dbReference type="Pfam" id="PF04926"/>
    </source>
</evidence>
<dbReference type="SUPFAM" id="SSF81631">
    <property type="entry name" value="PAP/OAS1 substrate-binding domain"/>
    <property type="match status" value="1"/>
</dbReference>
<dbReference type="PANTHER" id="PTHR10682:SF10">
    <property type="entry name" value="POLYNUCLEOTIDE ADENYLYLTRANSFERASE"/>
    <property type="match status" value="1"/>
</dbReference>
<feature type="binding site" evidence="14">
    <location>
        <begin position="238"/>
        <end position="239"/>
    </location>
    <ligand>
        <name>ATP</name>
        <dbReference type="ChEBI" id="CHEBI:30616"/>
    </ligand>
</feature>
<evidence type="ECO:0000259" key="17">
    <source>
        <dbReference type="Pfam" id="PF04928"/>
    </source>
</evidence>
<dbReference type="GO" id="GO:0003723">
    <property type="term" value="F:RNA binding"/>
    <property type="evidence" value="ECO:0007669"/>
    <property type="project" value="UniProtKB-UniRule"/>
</dbReference>
<accession>A0A2I2F9U6</accession>
<comment type="cofactor">
    <cofactor evidence="1">
        <name>Mn(2+)</name>
        <dbReference type="ChEBI" id="CHEBI:29035"/>
    </cofactor>
</comment>
<keyword evidence="10" id="KW-0694">RNA-binding</keyword>
<feature type="binding site" evidence="14">
    <location>
        <begin position="102"/>
        <end position="104"/>
    </location>
    <ligand>
        <name>ATP</name>
        <dbReference type="ChEBI" id="CHEBI:30616"/>
    </ligand>
</feature>
<comment type="subcellular location">
    <subcellularLocation>
        <location evidence="2 13">Nucleus</location>
    </subcellularLocation>
</comment>
<feature type="binding site" evidence="15">
    <location>
        <position position="102"/>
    </location>
    <ligand>
        <name>Mg(2+)</name>
        <dbReference type="ChEBI" id="CHEBI:18420"/>
        <label>1</label>
        <note>catalytic</note>
    </ligand>
</feature>
<comment type="cofactor">
    <cofactor evidence="15">
        <name>Mg(2+)</name>
        <dbReference type="ChEBI" id="CHEBI:18420"/>
    </cofactor>
    <text evidence="15">Binds 2 magnesium ions. Also active with manganese.</text>
</comment>
<keyword evidence="7 13" id="KW-0547">Nucleotide-binding</keyword>
<evidence type="ECO:0000256" key="11">
    <source>
        <dbReference type="ARBA" id="ARBA00023211"/>
    </source>
</evidence>
<evidence type="ECO:0000256" key="2">
    <source>
        <dbReference type="ARBA" id="ARBA00004123"/>
    </source>
</evidence>
<dbReference type="InterPro" id="IPR007012">
    <property type="entry name" value="PolA_pol_cen_dom"/>
</dbReference>
<keyword evidence="20" id="KW-1185">Reference proteome</keyword>
<keyword evidence="11" id="KW-0464">Manganese</keyword>
<reference evidence="19 20" key="1">
    <citation type="submission" date="2017-12" db="EMBL/GenBank/DDBJ databases">
        <authorList>
            <consortium name="DOE Joint Genome Institute"/>
            <person name="Haridas S."/>
            <person name="Kjaerbolling I."/>
            <person name="Vesth T.C."/>
            <person name="Frisvad J.C."/>
            <person name="Nybo J.L."/>
            <person name="Theobald S."/>
            <person name="Kuo A."/>
            <person name="Bowyer P."/>
            <person name="Matsuda Y."/>
            <person name="Mondo S."/>
            <person name="Lyhne E.K."/>
            <person name="Kogle M.E."/>
            <person name="Clum A."/>
            <person name="Lipzen A."/>
            <person name="Salamov A."/>
            <person name="Ngan C.Y."/>
            <person name="Daum C."/>
            <person name="Chiniquy J."/>
            <person name="Barry K."/>
            <person name="LaButti K."/>
            <person name="Simmons B.A."/>
            <person name="Magnuson J.K."/>
            <person name="Mortensen U.H."/>
            <person name="Larsen T.O."/>
            <person name="Grigoriev I.V."/>
            <person name="Baker S.E."/>
            <person name="Andersen M.R."/>
            <person name="Nordberg H.P."/>
            <person name="Cantor M.N."/>
            <person name="Hua S.X."/>
        </authorList>
    </citation>
    <scope>NUCLEOTIDE SEQUENCE [LARGE SCALE GENOMIC DNA]</scope>
    <source>
        <strain evidence="19 20">CBS 102.13</strain>
    </source>
</reference>
<keyword evidence="8 13" id="KW-0067">ATP-binding</keyword>
<evidence type="ECO:0000256" key="9">
    <source>
        <dbReference type="ARBA" id="ARBA00022842"/>
    </source>
</evidence>
<evidence type="ECO:0000313" key="20">
    <source>
        <dbReference type="Proteomes" id="UP000234585"/>
    </source>
</evidence>
<dbReference type="GO" id="GO:0006397">
    <property type="term" value="P:mRNA processing"/>
    <property type="evidence" value="ECO:0007669"/>
    <property type="project" value="UniProtKB-KW"/>
</dbReference>
<feature type="binding site" evidence="15">
    <location>
        <position position="104"/>
    </location>
    <ligand>
        <name>Mg(2+)</name>
        <dbReference type="ChEBI" id="CHEBI:18420"/>
        <label>2</label>
        <note>catalytic</note>
    </ligand>
</feature>
<evidence type="ECO:0000256" key="4">
    <source>
        <dbReference type="ARBA" id="ARBA00022664"/>
    </source>
</evidence>
<evidence type="ECO:0000313" key="19">
    <source>
        <dbReference type="EMBL" id="PLB37397.1"/>
    </source>
</evidence>
<dbReference type="CDD" id="cd05402">
    <property type="entry name" value="NT_PAP_TUTase"/>
    <property type="match status" value="1"/>
</dbReference>
<keyword evidence="5 13" id="KW-0808">Transferase</keyword>
<feature type="binding site" evidence="14">
    <location>
        <begin position="89"/>
        <end position="91"/>
    </location>
    <ligand>
        <name>ATP</name>
        <dbReference type="ChEBI" id="CHEBI:30616"/>
    </ligand>
</feature>
<protein>
    <recommendedName>
        <fullName evidence="13">Poly(A) polymerase</fullName>
        <ecNumber evidence="13">2.7.7.19</ecNumber>
    </recommendedName>
</protein>
<evidence type="ECO:0000256" key="8">
    <source>
        <dbReference type="ARBA" id="ARBA00022840"/>
    </source>
</evidence>
<sequence>MAAPSTRQWGVTPPISTVLPTTDELAANDDLIAELKAQNNFESPAETERRKQVLELIQRVMLEFVKTVSRKKGLSAAAVDAAGGKIFTFGSYRLGVYGPGSDIDTLVVGPKHVSIDDFFAEFPSVLEKLAPAGAIEKMTPVPDAFVPIIKLEMSGISIDLIFARLMVPSVPINLDLKNNDYLRGLDEREARSLNGTRVTDEILELVPQQKTFRFALRAIKLWAQRRAIYSNIVGFPGGVAWAMLVARVCQLYPQATGSVIVGKFFRIMNKWAWPQPVLLKPIEDGPLQMKVWNPKIYHGDRFHLMPIITPAYPSMCATHNVSLSTKCVLLRELQRGGDIVDKIFMKQLSWSDLFARHTFFTKDYKYYLSITASSKTKEAEAVWSGLVESKIRLLVGALDRKATIAVAHPFPKGFERTHIVSNEAELEQVKNGSTKYQDKGIKTETTDEQNDATHQAVALNGVESENAEVPEAAQKQANGDSRTIYTTTYYIGLELKLEPGASRSLDISTDAQIFKSTCTSWAGYQPGINDLAVTHIRNFDMPDDVFQPGETRPTRPKKKVVKKADAISGQKRTLETIDVSAYKSVKTNHDQRITRHG</sequence>
<evidence type="ECO:0000256" key="12">
    <source>
        <dbReference type="ARBA" id="ARBA00023242"/>
    </source>
</evidence>
<dbReference type="SUPFAM" id="SSF55003">
    <property type="entry name" value="PAP/Archaeal CCA-adding enzyme, C-terminal domain"/>
    <property type="match status" value="1"/>
</dbReference>
<dbReference type="GO" id="GO:0005634">
    <property type="term" value="C:nucleus"/>
    <property type="evidence" value="ECO:0007669"/>
    <property type="project" value="UniProtKB-SubCell"/>
</dbReference>
<feature type="domain" description="Poly(A) polymerase central" evidence="17">
    <location>
        <begin position="211"/>
        <end position="355"/>
    </location>
</feature>
<dbReference type="Pfam" id="PF04928">
    <property type="entry name" value="PAP_central"/>
    <property type="match status" value="1"/>
</dbReference>
<dbReference type="Pfam" id="PF20750">
    <property type="entry name" value="PAP_NTPase"/>
    <property type="match status" value="1"/>
</dbReference>
<gene>
    <name evidence="19" type="ORF">BDW47DRAFT_37619</name>
</gene>
<comment type="catalytic activity">
    <reaction evidence="13">
        <text>RNA(n) + ATP = RNA(n)-3'-adenine ribonucleotide + diphosphate</text>
        <dbReference type="Rhea" id="RHEA:11332"/>
        <dbReference type="Rhea" id="RHEA-COMP:14527"/>
        <dbReference type="Rhea" id="RHEA-COMP:17347"/>
        <dbReference type="ChEBI" id="CHEBI:30616"/>
        <dbReference type="ChEBI" id="CHEBI:33019"/>
        <dbReference type="ChEBI" id="CHEBI:140395"/>
        <dbReference type="ChEBI" id="CHEBI:173115"/>
        <dbReference type="EC" id="2.7.7.19"/>
    </reaction>
</comment>
<keyword evidence="12 13" id="KW-0539">Nucleus</keyword>
<feature type="binding site" evidence="15">
    <location>
        <position position="104"/>
    </location>
    <ligand>
        <name>Mg(2+)</name>
        <dbReference type="ChEBI" id="CHEBI:18420"/>
        <label>1</label>
        <note>catalytic</note>
    </ligand>
</feature>
<dbReference type="PIRSF" id="PIRSF018425">
    <property type="entry name" value="PolyA_polymerase"/>
    <property type="match status" value="1"/>
</dbReference>
<evidence type="ECO:0000256" key="6">
    <source>
        <dbReference type="ARBA" id="ARBA00022723"/>
    </source>
</evidence>
<dbReference type="Pfam" id="PF04926">
    <property type="entry name" value="PAP_RNA-bind"/>
    <property type="match status" value="1"/>
</dbReference>
<evidence type="ECO:0000256" key="5">
    <source>
        <dbReference type="ARBA" id="ARBA00022679"/>
    </source>
</evidence>
<dbReference type="AlphaFoldDB" id="A0A2I2F9U6"/>
<evidence type="ECO:0000256" key="3">
    <source>
        <dbReference type="ARBA" id="ARBA00010912"/>
    </source>
</evidence>
<dbReference type="Gene3D" id="1.10.1410.10">
    <property type="match status" value="1"/>
</dbReference>
<dbReference type="InterPro" id="IPR011068">
    <property type="entry name" value="NuclTrfase_I-like_C"/>
</dbReference>
<dbReference type="FunFam" id="1.10.1410.10:FF:000001">
    <property type="entry name" value="Putative poly(A) polymerase gamma"/>
    <property type="match status" value="1"/>
</dbReference>
<dbReference type="FunFam" id="3.30.70.590:FF:000003">
    <property type="entry name" value="Poly(A) polymerase"/>
    <property type="match status" value="1"/>
</dbReference>
<feature type="binding site" evidence="14">
    <location>
        <position position="229"/>
    </location>
    <ligand>
        <name>ATP</name>
        <dbReference type="ChEBI" id="CHEBI:30616"/>
    </ligand>
</feature>
<dbReference type="GO" id="GO:0046872">
    <property type="term" value="F:metal ion binding"/>
    <property type="evidence" value="ECO:0007669"/>
    <property type="project" value="UniProtKB-KW"/>
</dbReference>
<comment type="function">
    <text evidence="13">Polymerase that creates the 3'-poly(A) tail of mRNA's.</text>
</comment>
<comment type="similarity">
    <text evidence="3 13">Belongs to the poly(A) polymerase family.</text>
</comment>
<proteinExistence type="inferred from homology"/>
<feature type="domain" description="Poly(A) polymerase nucleotidyltransferase" evidence="18">
    <location>
        <begin position="10"/>
        <end position="206"/>
    </location>
</feature>
<keyword evidence="6 15" id="KW-0479">Metal-binding</keyword>
<dbReference type="GO" id="GO:0005524">
    <property type="term" value="F:ATP binding"/>
    <property type="evidence" value="ECO:0007669"/>
    <property type="project" value="UniProtKB-UniRule"/>
</dbReference>
<dbReference type="InterPro" id="IPR043519">
    <property type="entry name" value="NT_sf"/>
</dbReference>